<dbReference type="EMBL" id="KY523104">
    <property type="protein sequence ID" value="QKU34864.1"/>
    <property type="molecule type" value="Genomic_DNA"/>
</dbReference>
<name>A0A6N1NIN0_9VIRU</name>
<feature type="region of interest" description="Disordered" evidence="1">
    <location>
        <begin position="304"/>
        <end position="326"/>
    </location>
</feature>
<evidence type="ECO:0000256" key="1">
    <source>
        <dbReference type="SAM" id="MobiDB-lite"/>
    </source>
</evidence>
<protein>
    <submittedName>
        <fullName evidence="2">Putative orfan</fullName>
    </submittedName>
</protein>
<feature type="compositionally biased region" description="Basic residues" evidence="1">
    <location>
        <begin position="308"/>
        <end position="320"/>
    </location>
</feature>
<reference evidence="2" key="1">
    <citation type="submission" date="2017-01" db="EMBL/GenBank/DDBJ databases">
        <authorList>
            <person name="Assis F.L."/>
            <person name="Abrahao J.S."/>
            <person name="Silva L."/>
            <person name="Khalil J.B."/>
            <person name="Rodrigues R."/>
            <person name="Silva L.S."/>
            <person name="Arantes T."/>
            <person name="Boratto P."/>
            <person name="Andrade M."/>
            <person name="Kroon E.G."/>
            <person name="Ribeiro B."/>
            <person name="Bergier I."/>
            <person name="Seligmann H."/>
            <person name="Ghigo E."/>
            <person name="Colson P."/>
            <person name="Levasseur A."/>
            <person name="Raoult D."/>
            <person name="Scola B.L."/>
        </authorList>
    </citation>
    <scope>NUCLEOTIDE SEQUENCE</scope>
    <source>
        <strain evidence="2">Soda lake</strain>
    </source>
</reference>
<sequence length="326" mass="36513">MSANLHVVLFYDHFTSNLIAELRDANNIPNSLLPNPYIINATYRFIKNGQLYQEIINGDRVELAISRPTCSDEYRVFVFYTANGVVQPLSLDTIIIGQDFIYGTFIQEQTIPGGEILNLIPPIGVTPTNILWAYNYEILDPQPVDPLHVVAQGNGIYEVAFQSNATGLSYYSAVEVTESSDSMYVKILGNDGLLYGTFGVPQYITSLQILPVGAQQPYRYKTFVNGIQVSDNPFITLSNFTEGDLIYFYVTDCCDITLIANTFILPCGELPNLPPTIPLRITSRAKNITNQHSKHNNAIILKSFPRPNKNRPLRIAKPPKPHNEHN</sequence>
<proteinExistence type="predicted"/>
<evidence type="ECO:0000313" key="2">
    <source>
        <dbReference type="EMBL" id="QKU34864.1"/>
    </source>
</evidence>
<dbReference type="GeneID" id="80518280"/>
<organism evidence="2">
    <name type="scientific">Tupanvirus soda lake</name>
    <dbReference type="NCBI Taxonomy" id="2126985"/>
    <lineage>
        <taxon>Viruses</taxon>
        <taxon>Varidnaviria</taxon>
        <taxon>Bamfordvirae</taxon>
        <taxon>Nucleocytoviricota</taxon>
        <taxon>Megaviricetes</taxon>
        <taxon>Imitervirales</taxon>
        <taxon>Mimiviridae</taxon>
        <taxon>Megamimivirinae</taxon>
        <taxon>Tupanvirus</taxon>
        <taxon>Tupanvirus salinum</taxon>
    </lineage>
</organism>
<dbReference type="KEGG" id="vg:80518280"/>
<accession>A0A6N1NIN0</accession>
<reference evidence="2" key="2">
    <citation type="journal article" date="2018" name="Nat. Commun.">
        <title>Tailed giant Tupanvirus possesses the most complete translational apparatus of the known virosphere.</title>
        <authorList>
            <person name="Abrahao J."/>
            <person name="Silva L."/>
            <person name="Silva L.S."/>
            <person name="Khalil J.Y.B."/>
            <person name="Rodrigues R."/>
            <person name="Arantes T."/>
            <person name="Assis F."/>
            <person name="Boratto P."/>
            <person name="Andrade M."/>
            <person name="Kroon E.G."/>
            <person name="Ribeiro B."/>
            <person name="Bergier I."/>
            <person name="Seligmann H."/>
            <person name="Ghigo E."/>
            <person name="Colson P."/>
            <person name="Levasseur A."/>
            <person name="Kroemer G."/>
            <person name="Raoult D."/>
            <person name="La Scola B."/>
        </authorList>
    </citation>
    <scope>NUCLEOTIDE SEQUENCE [LARGE SCALE GENOMIC DNA]</scope>
    <source>
        <strain evidence="2">Soda lake</strain>
    </source>
</reference>
<dbReference type="RefSeq" id="YP_010781516.1">
    <property type="nucleotide sequence ID" value="NC_075039.1"/>
</dbReference>